<comment type="subcellular location">
    <subcellularLocation>
        <location evidence="1 9">Cell membrane</location>
        <topology evidence="1 9">Multi-pass membrane protein</topology>
    </subcellularLocation>
</comment>
<gene>
    <name evidence="9" type="primary">inx</name>
    <name evidence="10" type="ORF">DGYR_LOCUS579</name>
</gene>
<dbReference type="PANTHER" id="PTHR11893:SF36">
    <property type="entry name" value="INNEXIN-5"/>
    <property type="match status" value="1"/>
</dbReference>
<keyword evidence="2 9" id="KW-0813">Transport</keyword>
<evidence type="ECO:0000256" key="4">
    <source>
        <dbReference type="ARBA" id="ARBA00022692"/>
    </source>
</evidence>
<feature type="transmembrane region" description="Helical" evidence="9">
    <location>
        <begin position="199"/>
        <end position="224"/>
    </location>
</feature>
<dbReference type="Pfam" id="PF00876">
    <property type="entry name" value="Innexin"/>
    <property type="match status" value="1"/>
</dbReference>
<evidence type="ECO:0000256" key="5">
    <source>
        <dbReference type="ARBA" id="ARBA00022989"/>
    </source>
</evidence>
<organism evidence="10 11">
    <name type="scientific">Dimorphilus gyrociliatus</name>
    <dbReference type="NCBI Taxonomy" id="2664684"/>
    <lineage>
        <taxon>Eukaryota</taxon>
        <taxon>Metazoa</taxon>
        <taxon>Spiralia</taxon>
        <taxon>Lophotrochozoa</taxon>
        <taxon>Annelida</taxon>
        <taxon>Polychaeta</taxon>
        <taxon>Polychaeta incertae sedis</taxon>
        <taxon>Dinophilidae</taxon>
        <taxon>Dimorphilus</taxon>
    </lineage>
</organism>
<reference evidence="10 11" key="1">
    <citation type="submission" date="2020-08" db="EMBL/GenBank/DDBJ databases">
        <authorList>
            <person name="Hejnol A."/>
        </authorList>
    </citation>
    <scope>NUCLEOTIDE SEQUENCE [LARGE SCALE GENOMIC DNA]</scope>
</reference>
<dbReference type="OrthoDB" id="5867527at2759"/>
<dbReference type="InterPro" id="IPR000990">
    <property type="entry name" value="Innexin"/>
</dbReference>
<comment type="caution">
    <text evidence="10">The sequence shown here is derived from an EMBL/GenBank/DDBJ whole genome shotgun (WGS) entry which is preliminary data.</text>
</comment>
<keyword evidence="4 9" id="KW-0812">Transmembrane</keyword>
<keyword evidence="3" id="KW-1003">Cell membrane</keyword>
<keyword evidence="6 9" id="KW-0406">Ion transport</keyword>
<dbReference type="PRINTS" id="PR01262">
    <property type="entry name" value="INNEXIN"/>
</dbReference>
<evidence type="ECO:0000313" key="10">
    <source>
        <dbReference type="EMBL" id="CAD5111258.1"/>
    </source>
</evidence>
<evidence type="ECO:0000313" key="11">
    <source>
        <dbReference type="Proteomes" id="UP000549394"/>
    </source>
</evidence>
<comment type="caution">
    <text evidence="9">Lacks conserved residue(s) required for the propagation of feature annotation.</text>
</comment>
<accession>A0A7I8V545</accession>
<evidence type="ECO:0000256" key="8">
    <source>
        <dbReference type="ARBA" id="ARBA00023303"/>
    </source>
</evidence>
<feature type="transmembrane region" description="Helical" evidence="9">
    <location>
        <begin position="96"/>
        <end position="115"/>
    </location>
</feature>
<keyword evidence="7 9" id="KW-0472">Membrane</keyword>
<keyword evidence="5 9" id="KW-1133">Transmembrane helix</keyword>
<comment type="function">
    <text evidence="9">Structural component of the gap junctions.</text>
</comment>
<dbReference type="AlphaFoldDB" id="A0A7I8V545"/>
<evidence type="ECO:0000256" key="9">
    <source>
        <dbReference type="RuleBase" id="RU010713"/>
    </source>
</evidence>
<evidence type="ECO:0000256" key="3">
    <source>
        <dbReference type="ARBA" id="ARBA00022475"/>
    </source>
</evidence>
<dbReference type="Proteomes" id="UP000549394">
    <property type="component" value="Unassembled WGS sequence"/>
</dbReference>
<evidence type="ECO:0000256" key="2">
    <source>
        <dbReference type="ARBA" id="ARBA00022448"/>
    </source>
</evidence>
<dbReference type="PROSITE" id="PS51013">
    <property type="entry name" value="PANNEXIN"/>
    <property type="match status" value="1"/>
</dbReference>
<name>A0A7I8V545_9ANNE</name>
<keyword evidence="8 9" id="KW-0407">Ion channel</keyword>
<dbReference type="EMBL" id="CAJFCJ010000001">
    <property type="protein sequence ID" value="CAD5111258.1"/>
    <property type="molecule type" value="Genomic_DNA"/>
</dbReference>
<keyword evidence="11" id="KW-1185">Reference proteome</keyword>
<evidence type="ECO:0000256" key="6">
    <source>
        <dbReference type="ARBA" id="ARBA00023065"/>
    </source>
</evidence>
<sequence>MNNILVHYPDLKIPTLGAGGSFTDRLCNSYTTSILFFFALLVTTHQYVGNPVICWCPSHFQPSQVSYTNNICWTKRTFYVPYHFPIPKANDKIERIGYYQFVVLILCAQMIIFYIPKPLWSFLSQKSGISVSIFTNAALEHEKQNEIDKSENIKNFIKSHLYHFLKDVCRKRLAAEKKRKKSKKRKWCLCYDFYGDYLVFSYVFIKFIYVVISVSQLFLLNLFLGMNYHMYGLQMIIDLQNGRDWTVSGRFPTETICDLTIRVLGQRHRYTVQCSLPINLFNRMIFFVLWLWFCFVSVATTISLLMWIKRQIISPNYTFIKESLTTSYRFDEENLKKENIKNFTLKFLKRDGMFLIKLIGSNSSQLIAAEIVADLFKRFNKDKANLFNFNEQEDKLLSLDSNFQSLQNIDSNPTYKMSNGYVEFPPISRPNYKDFYRSTL</sequence>
<evidence type="ECO:0000256" key="7">
    <source>
        <dbReference type="ARBA" id="ARBA00023136"/>
    </source>
</evidence>
<dbReference type="PANTHER" id="PTHR11893">
    <property type="entry name" value="INNEXIN"/>
    <property type="match status" value="1"/>
</dbReference>
<evidence type="ECO:0000256" key="1">
    <source>
        <dbReference type="ARBA" id="ARBA00004651"/>
    </source>
</evidence>
<dbReference type="GO" id="GO:0034220">
    <property type="term" value="P:monoatomic ion transmembrane transport"/>
    <property type="evidence" value="ECO:0007669"/>
    <property type="project" value="UniProtKB-KW"/>
</dbReference>
<comment type="similarity">
    <text evidence="9">Belongs to the pannexin family.</text>
</comment>
<dbReference type="GO" id="GO:0005886">
    <property type="term" value="C:plasma membrane"/>
    <property type="evidence" value="ECO:0007669"/>
    <property type="project" value="UniProtKB-SubCell"/>
</dbReference>
<protein>
    <recommendedName>
        <fullName evidence="9">Innexin</fullName>
    </recommendedName>
</protein>
<dbReference type="GO" id="GO:0005921">
    <property type="term" value="C:gap junction"/>
    <property type="evidence" value="ECO:0007669"/>
    <property type="project" value="UniProtKB-UniRule"/>
</dbReference>
<feature type="transmembrane region" description="Helical" evidence="9">
    <location>
        <begin position="285"/>
        <end position="308"/>
    </location>
</feature>
<proteinExistence type="inferred from homology"/>